<protein>
    <recommendedName>
        <fullName evidence="6">Cation/H+ exchanger transmembrane domain-containing protein</fullName>
    </recommendedName>
</protein>
<comment type="subcellular location">
    <subcellularLocation>
        <location evidence="1">Membrane</location>
        <topology evidence="1">Multi-pass membrane protein</topology>
    </subcellularLocation>
</comment>
<dbReference type="GO" id="GO:0015297">
    <property type="term" value="F:antiporter activity"/>
    <property type="evidence" value="ECO:0007669"/>
    <property type="project" value="InterPro"/>
</dbReference>
<evidence type="ECO:0000256" key="4">
    <source>
        <dbReference type="ARBA" id="ARBA00023136"/>
    </source>
</evidence>
<gene>
    <name evidence="7" type="ORF">PCAR00345_LOCUS8636</name>
    <name evidence="8" type="ORF">PCAR00345_LOCUS8637</name>
</gene>
<feature type="transmembrane region" description="Helical" evidence="5">
    <location>
        <begin position="338"/>
        <end position="362"/>
    </location>
</feature>
<keyword evidence="4 5" id="KW-0472">Membrane</keyword>
<dbReference type="InterPro" id="IPR038770">
    <property type="entry name" value="Na+/solute_symporter_sf"/>
</dbReference>
<proteinExistence type="predicted"/>
<evidence type="ECO:0000259" key="6">
    <source>
        <dbReference type="Pfam" id="PF00999"/>
    </source>
</evidence>
<feature type="transmembrane region" description="Helical" evidence="5">
    <location>
        <begin position="280"/>
        <end position="298"/>
    </location>
</feature>
<keyword evidence="3 5" id="KW-1133">Transmembrane helix</keyword>
<evidence type="ECO:0000256" key="1">
    <source>
        <dbReference type="ARBA" id="ARBA00004141"/>
    </source>
</evidence>
<feature type="transmembrane region" description="Helical" evidence="5">
    <location>
        <begin position="221"/>
        <end position="239"/>
    </location>
</feature>
<dbReference type="EMBL" id="HBIZ01014164">
    <property type="protein sequence ID" value="CAE0756043.1"/>
    <property type="molecule type" value="Transcribed_RNA"/>
</dbReference>
<feature type="transmembrane region" description="Helical" evidence="5">
    <location>
        <begin position="6"/>
        <end position="28"/>
    </location>
</feature>
<feature type="transmembrane region" description="Helical" evidence="5">
    <location>
        <begin position="310"/>
        <end position="332"/>
    </location>
</feature>
<sequence>MAAPILLLKLLLLAVLLVIVFMIAPIIARLTRMPVITFYLVAGLAGQLAFGGPVLRLLMPAHNGALGCITIAAGSELVVESLRAHADTIAALTCCTSAICFLFVWAVAMPVFASAPQLLGESASSDVRLHGVVAMFAGVIAVARSPSSAIAVVSELRADGPFTQTVLGVTMVTDVVVILLFSLCTELADCLLSTAPERGVADDHVAIPPQISFLLRVASELGLSVLHGMTLSALCFVVLRLPLRALRQACLLLVASYAFAAQPLLVFAMRALSWPITPRLEPMLSCIVAGFIVCNPLGERRRLTALLHSTMPPVLCFFFFTTGIGMHLGVLLRTWPMALGLFTIRLVSLAAGSYVGCVIVGAPTHFRRWGWLAYVTQAGMSLGLASEIGEKFPSWGPKLEATLVSVIVLNQLIGPPLFEQALRLAGEDGCGVVDAEEEGKLSPTNELGRNISDQMSVFDATEIMSIVPARRQLSGSYKAIAENWFASGRLSRLSSGTLGPA</sequence>
<feature type="transmembrane region" description="Helical" evidence="5">
    <location>
        <begin position="132"/>
        <end position="153"/>
    </location>
</feature>
<feature type="transmembrane region" description="Helical" evidence="5">
    <location>
        <begin position="35"/>
        <end position="55"/>
    </location>
</feature>
<dbReference type="GO" id="GO:1902600">
    <property type="term" value="P:proton transmembrane transport"/>
    <property type="evidence" value="ECO:0007669"/>
    <property type="project" value="InterPro"/>
</dbReference>
<dbReference type="GO" id="GO:0016020">
    <property type="term" value="C:membrane"/>
    <property type="evidence" value="ECO:0007669"/>
    <property type="project" value="UniProtKB-SubCell"/>
</dbReference>
<dbReference type="EMBL" id="HBIZ01014163">
    <property type="protein sequence ID" value="CAE0756042.1"/>
    <property type="molecule type" value="Transcribed_RNA"/>
</dbReference>
<evidence type="ECO:0000256" key="2">
    <source>
        <dbReference type="ARBA" id="ARBA00022692"/>
    </source>
</evidence>
<reference evidence="7" key="1">
    <citation type="submission" date="2021-01" db="EMBL/GenBank/DDBJ databases">
        <authorList>
            <person name="Corre E."/>
            <person name="Pelletier E."/>
            <person name="Niang G."/>
            <person name="Scheremetjew M."/>
            <person name="Finn R."/>
            <person name="Kale V."/>
            <person name="Holt S."/>
            <person name="Cochrane G."/>
            <person name="Meng A."/>
            <person name="Brown T."/>
            <person name="Cohen L."/>
        </authorList>
    </citation>
    <scope>NUCLEOTIDE SEQUENCE</scope>
    <source>
        <strain evidence="7">CCMP645</strain>
    </source>
</reference>
<feature type="transmembrane region" description="Helical" evidence="5">
    <location>
        <begin position="165"/>
        <end position="183"/>
    </location>
</feature>
<accession>A0A6S9TJV4</accession>
<evidence type="ECO:0000313" key="8">
    <source>
        <dbReference type="EMBL" id="CAE0756043.1"/>
    </source>
</evidence>
<evidence type="ECO:0000256" key="5">
    <source>
        <dbReference type="SAM" id="Phobius"/>
    </source>
</evidence>
<dbReference type="PANTHER" id="PTHR43021">
    <property type="entry name" value="NA(+)/H(+) ANTIPORTER-RELATED"/>
    <property type="match status" value="1"/>
</dbReference>
<evidence type="ECO:0000313" key="7">
    <source>
        <dbReference type="EMBL" id="CAE0756042.1"/>
    </source>
</evidence>
<feature type="transmembrane region" description="Helical" evidence="5">
    <location>
        <begin position="91"/>
        <end position="112"/>
    </location>
</feature>
<organism evidence="7">
    <name type="scientific">Chrysotila carterae</name>
    <name type="common">Marine alga</name>
    <name type="synonym">Syracosphaera carterae</name>
    <dbReference type="NCBI Taxonomy" id="13221"/>
    <lineage>
        <taxon>Eukaryota</taxon>
        <taxon>Haptista</taxon>
        <taxon>Haptophyta</taxon>
        <taxon>Prymnesiophyceae</taxon>
        <taxon>Isochrysidales</taxon>
        <taxon>Isochrysidaceae</taxon>
        <taxon>Chrysotila</taxon>
    </lineage>
</organism>
<dbReference type="Gene3D" id="1.20.1530.20">
    <property type="match status" value="1"/>
</dbReference>
<keyword evidence="2 5" id="KW-0812">Transmembrane</keyword>
<dbReference type="InterPro" id="IPR006153">
    <property type="entry name" value="Cation/H_exchanger_TM"/>
</dbReference>
<evidence type="ECO:0000256" key="3">
    <source>
        <dbReference type="ARBA" id="ARBA00022989"/>
    </source>
</evidence>
<feature type="domain" description="Cation/H+ exchanger transmembrane" evidence="6">
    <location>
        <begin position="19"/>
        <end position="415"/>
    </location>
</feature>
<dbReference type="Pfam" id="PF00999">
    <property type="entry name" value="Na_H_Exchanger"/>
    <property type="match status" value="1"/>
</dbReference>
<dbReference type="PANTHER" id="PTHR43021:SF2">
    <property type="entry name" value="CATION_H+ EXCHANGER DOMAIN-CONTAINING PROTEIN"/>
    <property type="match status" value="1"/>
</dbReference>
<name>A0A6S9TJV4_CHRCT</name>
<feature type="transmembrane region" description="Helical" evidence="5">
    <location>
        <begin position="251"/>
        <end position="274"/>
    </location>
</feature>
<dbReference type="AlphaFoldDB" id="A0A6S9TJV4"/>